<protein>
    <submittedName>
        <fullName evidence="1">Uncharacterized protein (DUF1697 family)</fullName>
    </submittedName>
</protein>
<dbReference type="SUPFAM" id="SSF160379">
    <property type="entry name" value="SP0830-like"/>
    <property type="match status" value="1"/>
</dbReference>
<dbReference type="EMBL" id="PJNE01000001">
    <property type="protein sequence ID" value="PKW27779.1"/>
    <property type="molecule type" value="Genomic_DNA"/>
</dbReference>
<dbReference type="PIRSF" id="PIRSF008502">
    <property type="entry name" value="UCP008502"/>
    <property type="match status" value="1"/>
</dbReference>
<reference evidence="1 2" key="1">
    <citation type="submission" date="2017-12" db="EMBL/GenBank/DDBJ databases">
        <title>Sequencing the genomes of 1000 Actinobacteria strains.</title>
        <authorList>
            <person name="Klenk H.-P."/>
        </authorList>
    </citation>
    <scope>NUCLEOTIDE SEQUENCE [LARGE SCALE GENOMIC DNA]</scope>
    <source>
        <strain evidence="1 2">DSM 12806</strain>
    </source>
</reference>
<keyword evidence="2" id="KW-1185">Reference proteome</keyword>
<dbReference type="InterPro" id="IPR012545">
    <property type="entry name" value="DUF1697"/>
</dbReference>
<evidence type="ECO:0000313" key="2">
    <source>
        <dbReference type="Proteomes" id="UP000233781"/>
    </source>
</evidence>
<proteinExistence type="predicted"/>
<dbReference type="Proteomes" id="UP000233781">
    <property type="component" value="Unassembled WGS sequence"/>
</dbReference>
<sequence>MSVRVGFLRAVNVGRRRVPMSRLVTVCEGLGYADVWTYVNSGNVVVDAPGSRAAVESAMEQAFENEFGFECTTFVRTAPELRTIVDATPFPMHPGDTHFVTFLKQAPSASDAKALQALSNEFDTLVVSGAEVHWHMPGTSTDSLLVKRHWDRILGPLSSTSRNVTMLTKLVAKLDAA</sequence>
<gene>
    <name evidence="1" type="ORF">ATL31_2630</name>
</gene>
<organism evidence="1 2">
    <name type="scientific">Phycicoccus duodecadis</name>
    <dbReference type="NCBI Taxonomy" id="173053"/>
    <lineage>
        <taxon>Bacteria</taxon>
        <taxon>Bacillati</taxon>
        <taxon>Actinomycetota</taxon>
        <taxon>Actinomycetes</taxon>
        <taxon>Micrococcales</taxon>
        <taxon>Intrasporangiaceae</taxon>
        <taxon>Phycicoccus</taxon>
    </lineage>
</organism>
<evidence type="ECO:0000313" key="1">
    <source>
        <dbReference type="EMBL" id="PKW27779.1"/>
    </source>
</evidence>
<dbReference type="RefSeq" id="WP_101396156.1">
    <property type="nucleotide sequence ID" value="NZ_PJNE01000001.1"/>
</dbReference>
<dbReference type="Pfam" id="PF08002">
    <property type="entry name" value="DUF1697"/>
    <property type="match status" value="1"/>
</dbReference>
<dbReference type="PANTHER" id="PTHR36439">
    <property type="entry name" value="BLL4334 PROTEIN"/>
    <property type="match status" value="1"/>
</dbReference>
<comment type="caution">
    <text evidence="1">The sequence shown here is derived from an EMBL/GenBank/DDBJ whole genome shotgun (WGS) entry which is preliminary data.</text>
</comment>
<name>A0A2N3YLU1_9MICO</name>
<dbReference type="PANTHER" id="PTHR36439:SF1">
    <property type="entry name" value="DUF1697 DOMAIN-CONTAINING PROTEIN"/>
    <property type="match status" value="1"/>
</dbReference>
<dbReference type="AlphaFoldDB" id="A0A2N3YLU1"/>
<accession>A0A2N3YLU1</accession>
<dbReference type="OrthoDB" id="9806494at2"/>
<dbReference type="Gene3D" id="3.30.70.1280">
    <property type="entry name" value="SP0830-like domains"/>
    <property type="match status" value="1"/>
</dbReference>